<sequence length="505" mass="59915">MKRNVCYLNYKGALDHWFIPKLLNILWEKSNKNIDLFYQNKSIFLNQEQEIQTIKEEIKKLNSNQIILLSCKGIYQLCSSFEFLSIFKEILYFIGISDIKIIVYFRRPADYFISYYTQAIKSGASSYANIFQKNPNEDIHFMIAHQLQYSKVIKIYENVFKHKNIIIKSFNKDKFLNNNLIDDFLSIFKINRDSSFKTMETMNESLDILGINICNILYEDKNFSDLIIEKNLIPSFVKIMEKFFSTRDKFLPKKTIYNNYNLFYNKEIKELENRYLNGQALFPPININKYKENWYINEIKHDDFKQIILFFKEIITLILTFQNQQIQKNKEFQNIANSFPLKKQILELANLEQDLIIKKLESKKLAKSLGLKMSIINPKITFIQANSAKARIQNHLSYKLGQALIANSKSILGYIRIPYVLSYIKDKHKFEQKAYEEKIKENPNLALPPLETYPDYNEALKEKECFTYKLGKALMQANKNWYGGGYIKFIFKDVPRLKREFEKGE</sequence>
<organism evidence="1">
    <name type="scientific">Campylobacter jejuni subsp. jejuni</name>
    <dbReference type="NCBI Taxonomy" id="32022"/>
    <lineage>
        <taxon>Bacteria</taxon>
        <taxon>Pseudomonadati</taxon>
        <taxon>Campylobacterota</taxon>
        <taxon>Epsilonproteobacteria</taxon>
        <taxon>Campylobacterales</taxon>
        <taxon>Campylobacteraceae</taxon>
        <taxon>Campylobacter</taxon>
    </lineage>
</organism>
<evidence type="ECO:0000313" key="1">
    <source>
        <dbReference type="EMBL" id="AAX33829.1"/>
    </source>
</evidence>
<accession>Q32VQ8</accession>
<evidence type="ECO:0008006" key="2">
    <source>
        <dbReference type="Google" id="ProtNLM"/>
    </source>
</evidence>
<dbReference type="AlphaFoldDB" id="Q32VQ8"/>
<proteinExistence type="predicted"/>
<dbReference type="EMBL" id="AY791516">
    <property type="protein sequence ID" value="AAX33829.1"/>
    <property type="molecule type" value="Genomic_DNA"/>
</dbReference>
<dbReference type="RefSeq" id="WP_240684548.1">
    <property type="nucleotide sequence ID" value="NZ_SZUD01000011.1"/>
</dbReference>
<protein>
    <recommendedName>
        <fullName evidence="2">Sugar transferase</fullName>
    </recommendedName>
</protein>
<name>Q32VQ8_CAMJU</name>
<reference evidence="1" key="1">
    <citation type="submission" date="2004-10" db="EMBL/GenBank/DDBJ databases">
        <authorList>
            <person name="Gilbert M."/>
            <person name="Brochu D."/>
            <person name="Karwaski M.-F."/>
        </authorList>
    </citation>
    <scope>NUCLEOTIDE SEQUENCE</scope>
    <source>
        <strain evidence="1">ATCC 43432</strain>
    </source>
</reference>